<reference evidence="1 2" key="1">
    <citation type="submission" date="2022-08" db="EMBL/GenBank/DDBJ databases">
        <title>Proteogenomics of the novel Dehalobacterium formicoaceticum strain EZ94 highlights a key role of methyltransferases during anaerobic dichloromethane degradation.</title>
        <authorList>
            <person name="Wasmund K."/>
        </authorList>
    </citation>
    <scope>NUCLEOTIDE SEQUENCE [LARGE SCALE GENOMIC DNA]</scope>
    <source>
        <strain evidence="1 2">EZ94</strain>
    </source>
</reference>
<organism evidence="1 2">
    <name type="scientific">Dehalobacterium formicoaceticum</name>
    <dbReference type="NCBI Taxonomy" id="51515"/>
    <lineage>
        <taxon>Bacteria</taxon>
        <taxon>Bacillati</taxon>
        <taxon>Bacillota</taxon>
        <taxon>Clostridia</taxon>
        <taxon>Eubacteriales</taxon>
        <taxon>Peptococcaceae</taxon>
        <taxon>Dehalobacterium</taxon>
    </lineage>
</organism>
<evidence type="ECO:0000313" key="1">
    <source>
        <dbReference type="EMBL" id="MCR6546791.1"/>
    </source>
</evidence>
<dbReference type="InterPro" id="IPR003735">
    <property type="entry name" value="Metal_Tscrpt_repr"/>
</dbReference>
<accession>A0ABT1YAV2</accession>
<proteinExistence type="predicted"/>
<protein>
    <submittedName>
        <fullName evidence="1">Metal-sensitive transcriptional regulator</fullName>
    </submittedName>
</protein>
<sequence>MAGCNKDDIMHRLKKIEGQVKGIQKMIENEKDCADILTQIAAIRAAINKVGVMLFENHTRKCLKDALEVNQEDKMIDDLIQVMIKFTK</sequence>
<gene>
    <name evidence="1" type="ORF">NVS47_14940</name>
</gene>
<evidence type="ECO:0000313" key="2">
    <source>
        <dbReference type="Proteomes" id="UP001524944"/>
    </source>
</evidence>
<name>A0ABT1YAV2_9FIRM</name>
<dbReference type="Proteomes" id="UP001524944">
    <property type="component" value="Unassembled WGS sequence"/>
</dbReference>
<dbReference type="Gene3D" id="1.20.58.1000">
    <property type="entry name" value="Metal-sensitive repressor, helix protomer"/>
    <property type="match status" value="1"/>
</dbReference>
<dbReference type="PANTHER" id="PTHR33677">
    <property type="entry name" value="TRANSCRIPTIONAL REPRESSOR FRMR-RELATED"/>
    <property type="match status" value="1"/>
</dbReference>
<dbReference type="Pfam" id="PF02583">
    <property type="entry name" value="Trns_repr_metal"/>
    <property type="match status" value="1"/>
</dbReference>
<dbReference type="CDD" id="cd10148">
    <property type="entry name" value="CsoR-like_DUF156"/>
    <property type="match status" value="1"/>
</dbReference>
<dbReference type="InterPro" id="IPR038390">
    <property type="entry name" value="Metal_Tscrpt_repr_sf"/>
</dbReference>
<keyword evidence="2" id="KW-1185">Reference proteome</keyword>
<dbReference type="PANTHER" id="PTHR33677:SF3">
    <property type="entry name" value="COPPER-SENSING TRANSCRIPTIONAL REPRESSOR RICR"/>
    <property type="match status" value="1"/>
</dbReference>
<comment type="caution">
    <text evidence="1">The sequence shown here is derived from an EMBL/GenBank/DDBJ whole genome shotgun (WGS) entry which is preliminary data.</text>
</comment>
<dbReference type="EMBL" id="JANPWE010000011">
    <property type="protein sequence ID" value="MCR6546791.1"/>
    <property type="molecule type" value="Genomic_DNA"/>
</dbReference>